<evidence type="ECO:0000256" key="5">
    <source>
        <dbReference type="ARBA" id="ARBA00022857"/>
    </source>
</evidence>
<reference evidence="9 10" key="1">
    <citation type="submission" date="2019-06" db="EMBL/GenBank/DDBJ databases">
        <title>Genomic Encyclopedia of Type Strains, Phase IV (KMG-V): Genome sequencing to study the core and pangenomes of soil and plant-associated prokaryotes.</title>
        <authorList>
            <person name="Whitman W."/>
        </authorList>
    </citation>
    <scope>NUCLEOTIDE SEQUENCE [LARGE SCALE GENOMIC DNA]</scope>
    <source>
        <strain evidence="9 10">BR 10556</strain>
    </source>
</reference>
<feature type="region of interest" description="Disordered" evidence="8">
    <location>
        <begin position="1"/>
        <end position="23"/>
    </location>
</feature>
<comment type="cofactor">
    <cofactor evidence="1">
        <name>FAD</name>
        <dbReference type="ChEBI" id="CHEBI:57692"/>
    </cofactor>
</comment>
<keyword evidence="5" id="KW-0521">NADP</keyword>
<evidence type="ECO:0000256" key="6">
    <source>
        <dbReference type="ARBA" id="ARBA00023002"/>
    </source>
</evidence>
<evidence type="ECO:0000256" key="3">
    <source>
        <dbReference type="ARBA" id="ARBA00022630"/>
    </source>
</evidence>
<dbReference type="InterPro" id="IPR051820">
    <property type="entry name" value="FAD-binding_MO"/>
</dbReference>
<dbReference type="FunFam" id="3.50.50.60:FF:000228">
    <property type="entry name" value="FAD-containing monooxygenase EthA"/>
    <property type="match status" value="1"/>
</dbReference>
<evidence type="ECO:0000256" key="7">
    <source>
        <dbReference type="ARBA" id="ARBA00023033"/>
    </source>
</evidence>
<evidence type="ECO:0000256" key="2">
    <source>
        <dbReference type="ARBA" id="ARBA00010139"/>
    </source>
</evidence>
<dbReference type="InterPro" id="IPR020946">
    <property type="entry name" value="Flavin_mOase-like"/>
</dbReference>
<dbReference type="PANTHER" id="PTHR43872:SF1">
    <property type="entry name" value="MONOOXYGENASE, PUTATIVE (AFU_ORTHOLOGUE AFUA_8G02570)-RELATED"/>
    <property type="match status" value="1"/>
</dbReference>
<evidence type="ECO:0000256" key="4">
    <source>
        <dbReference type="ARBA" id="ARBA00022827"/>
    </source>
</evidence>
<keyword evidence="7" id="KW-0503">Monooxygenase</keyword>
<dbReference type="GO" id="GO:0004499">
    <property type="term" value="F:N,N-dimethylaniline monooxygenase activity"/>
    <property type="evidence" value="ECO:0007669"/>
    <property type="project" value="InterPro"/>
</dbReference>
<dbReference type="AlphaFoldDB" id="A0A560J3P7"/>
<evidence type="ECO:0000313" key="9">
    <source>
        <dbReference type="EMBL" id="TWB81382.1"/>
    </source>
</evidence>
<evidence type="ECO:0000313" key="10">
    <source>
        <dbReference type="Proteomes" id="UP000315914"/>
    </source>
</evidence>
<protein>
    <submittedName>
        <fullName evidence="9">Cation diffusion facilitator CzcD-associated flavoprotein CzcO</fullName>
    </submittedName>
</protein>
<comment type="caution">
    <text evidence="9">The sequence shown here is derived from an EMBL/GenBank/DDBJ whole genome shotgun (WGS) entry which is preliminary data.</text>
</comment>
<keyword evidence="4" id="KW-0274">FAD</keyword>
<gene>
    <name evidence="9" type="ORF">FBZ95_102603</name>
</gene>
<dbReference type="Gene3D" id="3.50.50.60">
    <property type="entry name" value="FAD/NAD(P)-binding domain"/>
    <property type="match status" value="2"/>
</dbReference>
<dbReference type="InterPro" id="IPR036188">
    <property type="entry name" value="FAD/NAD-bd_sf"/>
</dbReference>
<accession>A0A560J3P7</accession>
<organism evidence="9 10">
    <name type="scientific">Bradyrhizobium sacchari</name>
    <dbReference type="NCBI Taxonomy" id="1399419"/>
    <lineage>
        <taxon>Bacteria</taxon>
        <taxon>Pseudomonadati</taxon>
        <taxon>Pseudomonadota</taxon>
        <taxon>Alphaproteobacteria</taxon>
        <taxon>Hyphomicrobiales</taxon>
        <taxon>Nitrobacteraceae</taxon>
        <taxon>Bradyrhizobium</taxon>
    </lineage>
</organism>
<sequence>MGDVPVAEETRRPVKGGHKNKQGIEATMNVAVRSHASTKQASEHFDVLIVGAGISGVGSAYHIEKQLPGTSYVILETQATFGGTWSTHRYPGIRSDSDLHTFGYSFKPWVGPPIATAEEILSYMKEVIDDNDIARHIRYKHKINSANWSSERNLWTIEATTTDTGEAKTFTANFLWMCQGYYRHSEGYTPEWKGMDRFKGRIVHPQTWPDDIDLTAKKVVVIGSGATAATLVPNIAGSCAHVTMLQRSPTYFRLGRNAIEIAEELRRLQVDEEWIHEIVRRKILFEQDAFTKLCLAKPEQVKKELIGQISAVLGPDYDVETHFTPSYRPWRQRIAFVPDADLFKGIASGKASVVTDEIECFVENGIQLKSGKLLEADVIVTATGFNLSALGDIAFEIDGKPLAFGDTVTYRGMMFTGVPNMVWVFGYFRASWTLRVDLVADFVCRLLGHMKAKGKKKVEVKLRPEDHNMPILPWIDPENFNPGYIMRNMNLLPKRGDKPEWQHSQDYWTEKDEIPKTDLDDTAFVYG</sequence>
<dbReference type="GO" id="GO:0050661">
    <property type="term" value="F:NADP binding"/>
    <property type="evidence" value="ECO:0007669"/>
    <property type="project" value="InterPro"/>
</dbReference>
<dbReference type="STRING" id="1399419.A5906_20760"/>
<dbReference type="Pfam" id="PF00743">
    <property type="entry name" value="FMO-like"/>
    <property type="match status" value="1"/>
</dbReference>
<dbReference type="EMBL" id="VITW01000002">
    <property type="protein sequence ID" value="TWB81382.1"/>
    <property type="molecule type" value="Genomic_DNA"/>
</dbReference>
<proteinExistence type="inferred from homology"/>
<keyword evidence="6" id="KW-0560">Oxidoreductase</keyword>
<keyword evidence="3" id="KW-0285">Flavoprotein</keyword>
<evidence type="ECO:0000256" key="8">
    <source>
        <dbReference type="SAM" id="MobiDB-lite"/>
    </source>
</evidence>
<keyword evidence="10" id="KW-1185">Reference proteome</keyword>
<dbReference type="PANTHER" id="PTHR43872">
    <property type="entry name" value="MONOOXYGENASE, PUTATIVE (AFU_ORTHOLOGUE AFUA_8G02570)-RELATED"/>
    <property type="match status" value="1"/>
</dbReference>
<dbReference type="Pfam" id="PF13450">
    <property type="entry name" value="NAD_binding_8"/>
    <property type="match status" value="1"/>
</dbReference>
<evidence type="ECO:0000256" key="1">
    <source>
        <dbReference type="ARBA" id="ARBA00001974"/>
    </source>
</evidence>
<dbReference type="Proteomes" id="UP000315914">
    <property type="component" value="Unassembled WGS sequence"/>
</dbReference>
<dbReference type="SUPFAM" id="SSF51905">
    <property type="entry name" value="FAD/NAD(P)-binding domain"/>
    <property type="match status" value="1"/>
</dbReference>
<name>A0A560J3P7_9BRAD</name>
<comment type="similarity">
    <text evidence="2">Belongs to the FAD-binding monooxygenase family.</text>
</comment>
<dbReference type="GO" id="GO:0050660">
    <property type="term" value="F:flavin adenine dinucleotide binding"/>
    <property type="evidence" value="ECO:0007669"/>
    <property type="project" value="InterPro"/>
</dbReference>